<keyword evidence="1" id="KW-0223">Dioxygenase</keyword>
<dbReference type="InterPro" id="IPR046799">
    <property type="entry name" value="ROXA-like_wH"/>
</dbReference>
<keyword evidence="2" id="KW-0560">Oxidoreductase</keyword>
<evidence type="ECO:0000256" key="1">
    <source>
        <dbReference type="ARBA" id="ARBA00022964"/>
    </source>
</evidence>
<evidence type="ECO:0000259" key="3">
    <source>
        <dbReference type="Pfam" id="PF20514"/>
    </source>
</evidence>
<proteinExistence type="predicted"/>
<dbReference type="Proteomes" id="UP000585836">
    <property type="component" value="Unassembled WGS sequence"/>
</dbReference>
<evidence type="ECO:0000313" key="4">
    <source>
        <dbReference type="EMBL" id="MBB5931866.1"/>
    </source>
</evidence>
<comment type="caution">
    <text evidence="4">The sequence shown here is derived from an EMBL/GenBank/DDBJ whole genome shotgun (WGS) entry which is preliminary data.</text>
</comment>
<reference evidence="4 5" key="1">
    <citation type="submission" date="2020-08" db="EMBL/GenBank/DDBJ databases">
        <title>Genomic Encyclopedia of Type Strains, Phase III (KMG-III): the genomes of soil and plant-associated and newly described type strains.</title>
        <authorList>
            <person name="Whitman W."/>
        </authorList>
    </citation>
    <scope>NUCLEOTIDE SEQUENCE [LARGE SCALE GENOMIC DNA]</scope>
    <source>
        <strain evidence="4 5">CECT 3313</strain>
    </source>
</reference>
<sequence length="72" mass="7250">MLDVGEDTVTPSAVGTVYECAPEAEAVLRPLADGRTVDLATLAETAGLALEDVAALAQELVAGQAAPVESLL</sequence>
<feature type="domain" description="ROXA-like winged helix" evidence="3">
    <location>
        <begin position="15"/>
        <end position="65"/>
    </location>
</feature>
<evidence type="ECO:0000256" key="2">
    <source>
        <dbReference type="ARBA" id="ARBA00023002"/>
    </source>
</evidence>
<dbReference type="Pfam" id="PF20514">
    <property type="entry name" value="WHD_ROXA"/>
    <property type="match status" value="1"/>
</dbReference>
<dbReference type="EMBL" id="JACHJK010000019">
    <property type="protein sequence ID" value="MBB5931866.1"/>
    <property type="molecule type" value="Genomic_DNA"/>
</dbReference>
<accession>A0A7W9Q202</accession>
<keyword evidence="5" id="KW-1185">Reference proteome</keyword>
<organism evidence="4 5">
    <name type="scientific">Streptomyces echinatus</name>
    <dbReference type="NCBI Taxonomy" id="67293"/>
    <lineage>
        <taxon>Bacteria</taxon>
        <taxon>Bacillati</taxon>
        <taxon>Actinomycetota</taxon>
        <taxon>Actinomycetes</taxon>
        <taxon>Kitasatosporales</taxon>
        <taxon>Streptomycetaceae</taxon>
        <taxon>Streptomyces</taxon>
    </lineage>
</organism>
<protein>
    <recommendedName>
        <fullName evidence="3">ROXA-like winged helix domain-containing protein</fullName>
    </recommendedName>
</protein>
<dbReference type="GO" id="GO:0051213">
    <property type="term" value="F:dioxygenase activity"/>
    <property type="evidence" value="ECO:0007669"/>
    <property type="project" value="UniProtKB-KW"/>
</dbReference>
<gene>
    <name evidence="4" type="ORF">FHS34_007375</name>
</gene>
<evidence type="ECO:0000313" key="5">
    <source>
        <dbReference type="Proteomes" id="UP000585836"/>
    </source>
</evidence>
<dbReference type="AlphaFoldDB" id="A0A7W9Q202"/>
<name>A0A7W9Q202_9ACTN</name>